<evidence type="ECO:0000313" key="2">
    <source>
        <dbReference type="Proteomes" id="UP000215914"/>
    </source>
</evidence>
<dbReference type="Proteomes" id="UP000215914">
    <property type="component" value="Unassembled WGS sequence"/>
</dbReference>
<reference evidence="1" key="1">
    <citation type="journal article" date="2017" name="Nature">
        <title>The sunflower genome provides insights into oil metabolism, flowering and Asterid evolution.</title>
        <authorList>
            <person name="Badouin H."/>
            <person name="Gouzy J."/>
            <person name="Grassa C.J."/>
            <person name="Murat F."/>
            <person name="Staton S.E."/>
            <person name="Cottret L."/>
            <person name="Lelandais-Briere C."/>
            <person name="Owens G.L."/>
            <person name="Carrere S."/>
            <person name="Mayjonade B."/>
            <person name="Legrand L."/>
            <person name="Gill N."/>
            <person name="Kane N.C."/>
            <person name="Bowers J.E."/>
            <person name="Hubner S."/>
            <person name="Bellec A."/>
            <person name="Berard A."/>
            <person name="Berges H."/>
            <person name="Blanchet N."/>
            <person name="Boniface M.C."/>
            <person name="Brunel D."/>
            <person name="Catrice O."/>
            <person name="Chaidir N."/>
            <person name="Claudel C."/>
            <person name="Donnadieu C."/>
            <person name="Faraut T."/>
            <person name="Fievet G."/>
            <person name="Helmstetter N."/>
            <person name="King M."/>
            <person name="Knapp S.J."/>
            <person name="Lai Z."/>
            <person name="Le Paslier M.C."/>
            <person name="Lippi Y."/>
            <person name="Lorenzon L."/>
            <person name="Mandel J.R."/>
            <person name="Marage G."/>
            <person name="Marchand G."/>
            <person name="Marquand E."/>
            <person name="Bret-Mestries E."/>
            <person name="Morien E."/>
            <person name="Nambeesan S."/>
            <person name="Nguyen T."/>
            <person name="Pegot-Espagnet P."/>
            <person name="Pouilly N."/>
            <person name="Raftis F."/>
            <person name="Sallet E."/>
            <person name="Schiex T."/>
            <person name="Thomas J."/>
            <person name="Vandecasteele C."/>
            <person name="Vares D."/>
            <person name="Vear F."/>
            <person name="Vautrin S."/>
            <person name="Crespi M."/>
            <person name="Mangin B."/>
            <person name="Burke J.M."/>
            <person name="Salse J."/>
            <person name="Munos S."/>
            <person name="Vincourt P."/>
            <person name="Rieseberg L.H."/>
            <person name="Langlade N.B."/>
        </authorList>
    </citation>
    <scope>NUCLEOTIDE SEQUENCE</scope>
    <source>
        <tissue evidence="1">Leaves</tissue>
    </source>
</reference>
<protein>
    <submittedName>
        <fullName evidence="1">Uncharacterized protein</fullName>
    </submittedName>
</protein>
<dbReference type="Gramene" id="mRNA:HanXRQr2_Chr05g0209651">
    <property type="protein sequence ID" value="mRNA:HanXRQr2_Chr05g0209651"/>
    <property type="gene ID" value="HanXRQr2_Chr05g0209651"/>
</dbReference>
<dbReference type="EMBL" id="MNCJ02000320">
    <property type="protein sequence ID" value="KAF5805463.1"/>
    <property type="molecule type" value="Genomic_DNA"/>
</dbReference>
<proteinExistence type="predicted"/>
<gene>
    <name evidence="1" type="ORF">HanXRQr2_Chr05g0209651</name>
</gene>
<sequence>MSGGGSGVRRRLHLGPVVLDSDRRSLSRSDEYPAQVPVRFWMVVRCGSGSVFGLMLAQLGLTRSNRVNSVDSWVRVSRHGSGVKRFGLTRSNQVNSVSRLGQLNFSTRRMVKN</sequence>
<keyword evidence="2" id="KW-1185">Reference proteome</keyword>
<dbReference type="AlphaFoldDB" id="A0A9K3NNA8"/>
<accession>A0A9K3NNA8</accession>
<name>A0A9K3NNA8_HELAN</name>
<organism evidence="1 2">
    <name type="scientific">Helianthus annuus</name>
    <name type="common">Common sunflower</name>
    <dbReference type="NCBI Taxonomy" id="4232"/>
    <lineage>
        <taxon>Eukaryota</taxon>
        <taxon>Viridiplantae</taxon>
        <taxon>Streptophyta</taxon>
        <taxon>Embryophyta</taxon>
        <taxon>Tracheophyta</taxon>
        <taxon>Spermatophyta</taxon>
        <taxon>Magnoliopsida</taxon>
        <taxon>eudicotyledons</taxon>
        <taxon>Gunneridae</taxon>
        <taxon>Pentapetalae</taxon>
        <taxon>asterids</taxon>
        <taxon>campanulids</taxon>
        <taxon>Asterales</taxon>
        <taxon>Asteraceae</taxon>
        <taxon>Asteroideae</taxon>
        <taxon>Heliantheae alliance</taxon>
        <taxon>Heliantheae</taxon>
        <taxon>Helianthus</taxon>
    </lineage>
</organism>
<reference evidence="1" key="2">
    <citation type="submission" date="2020-06" db="EMBL/GenBank/DDBJ databases">
        <title>Helianthus annuus Genome sequencing and assembly Release 2.</title>
        <authorList>
            <person name="Gouzy J."/>
            <person name="Langlade N."/>
            <person name="Munos S."/>
        </authorList>
    </citation>
    <scope>NUCLEOTIDE SEQUENCE</scope>
    <source>
        <tissue evidence="1">Leaves</tissue>
    </source>
</reference>
<comment type="caution">
    <text evidence="1">The sequence shown here is derived from an EMBL/GenBank/DDBJ whole genome shotgun (WGS) entry which is preliminary data.</text>
</comment>
<evidence type="ECO:0000313" key="1">
    <source>
        <dbReference type="EMBL" id="KAF5805463.1"/>
    </source>
</evidence>